<dbReference type="AlphaFoldDB" id="A0A8S9L1L7"/>
<dbReference type="EMBL" id="QGKW02000717">
    <property type="protein sequence ID" value="KAF2599258.1"/>
    <property type="molecule type" value="Genomic_DNA"/>
</dbReference>
<accession>A0A8S9L1L7</accession>
<gene>
    <name evidence="2" type="ORF">F2Q68_00007122</name>
</gene>
<comment type="caution">
    <text evidence="2">The sequence shown here is derived from an EMBL/GenBank/DDBJ whole genome shotgun (WGS) entry which is preliminary data.</text>
</comment>
<keyword evidence="1" id="KW-0472">Membrane</keyword>
<keyword evidence="1" id="KW-0812">Transmembrane</keyword>
<protein>
    <submittedName>
        <fullName evidence="2">Uncharacterized protein</fullName>
    </submittedName>
</protein>
<keyword evidence="1" id="KW-1133">Transmembrane helix</keyword>
<feature type="transmembrane region" description="Helical" evidence="1">
    <location>
        <begin position="36"/>
        <end position="54"/>
    </location>
</feature>
<name>A0A8S9L1L7_BRACR</name>
<reference evidence="2" key="1">
    <citation type="submission" date="2019-12" db="EMBL/GenBank/DDBJ databases">
        <title>Genome sequencing and annotation of Brassica cretica.</title>
        <authorList>
            <person name="Studholme D.J."/>
            <person name="Sarris P.F."/>
        </authorList>
    </citation>
    <scope>NUCLEOTIDE SEQUENCE</scope>
    <source>
        <strain evidence="2">PFS-001/15</strain>
        <tissue evidence="2">Leaf</tissue>
    </source>
</reference>
<proteinExistence type="predicted"/>
<evidence type="ECO:0000256" key="1">
    <source>
        <dbReference type="SAM" id="Phobius"/>
    </source>
</evidence>
<dbReference type="Proteomes" id="UP000712281">
    <property type="component" value="Unassembled WGS sequence"/>
</dbReference>
<evidence type="ECO:0000313" key="3">
    <source>
        <dbReference type="Proteomes" id="UP000712281"/>
    </source>
</evidence>
<organism evidence="2 3">
    <name type="scientific">Brassica cretica</name>
    <name type="common">Mustard</name>
    <dbReference type="NCBI Taxonomy" id="69181"/>
    <lineage>
        <taxon>Eukaryota</taxon>
        <taxon>Viridiplantae</taxon>
        <taxon>Streptophyta</taxon>
        <taxon>Embryophyta</taxon>
        <taxon>Tracheophyta</taxon>
        <taxon>Spermatophyta</taxon>
        <taxon>Magnoliopsida</taxon>
        <taxon>eudicotyledons</taxon>
        <taxon>Gunneridae</taxon>
        <taxon>Pentapetalae</taxon>
        <taxon>rosids</taxon>
        <taxon>malvids</taxon>
        <taxon>Brassicales</taxon>
        <taxon>Brassicaceae</taxon>
        <taxon>Brassiceae</taxon>
        <taxon>Brassica</taxon>
    </lineage>
</organism>
<evidence type="ECO:0000313" key="2">
    <source>
        <dbReference type="EMBL" id="KAF2599258.1"/>
    </source>
</evidence>
<sequence length="55" mass="6569">MLGYLPLLQHRLKFFEPHWIVSLETVYSLFRQDPPLLTLFCYIIFLILGFLEVAI</sequence>